<dbReference type="GO" id="GO:0003755">
    <property type="term" value="F:peptidyl-prolyl cis-trans isomerase activity"/>
    <property type="evidence" value="ECO:0007669"/>
    <property type="project" value="UniProtKB-UniRule"/>
</dbReference>
<evidence type="ECO:0000259" key="14">
    <source>
        <dbReference type="PROSITE" id="PS50198"/>
    </source>
</evidence>
<feature type="compositionally biased region" description="Low complexity" evidence="12">
    <location>
        <begin position="307"/>
        <end position="316"/>
    </location>
</feature>
<dbReference type="OrthoDB" id="14196at2"/>
<dbReference type="Gene3D" id="3.10.50.40">
    <property type="match status" value="1"/>
</dbReference>
<reference evidence="16" key="1">
    <citation type="submission" date="2017-04" db="EMBL/GenBank/DDBJ databases">
        <authorList>
            <person name="Varghese N."/>
            <person name="Submissions S."/>
        </authorList>
    </citation>
    <scope>NUCLEOTIDE SEQUENCE [LARGE SCALE GENOMIC DNA]</scope>
    <source>
        <strain evidence="16">DSM 21500</strain>
    </source>
</reference>
<feature type="signal peptide" evidence="13">
    <location>
        <begin position="1"/>
        <end position="21"/>
    </location>
</feature>
<evidence type="ECO:0000256" key="3">
    <source>
        <dbReference type="ARBA" id="ARBA00006071"/>
    </source>
</evidence>
<gene>
    <name evidence="11" type="primary">prsA</name>
    <name evidence="15" type="ORF">SAMN04487984_0696</name>
</gene>
<evidence type="ECO:0000256" key="11">
    <source>
        <dbReference type="HAMAP-Rule" id="MF_01145"/>
    </source>
</evidence>
<evidence type="ECO:0000256" key="9">
    <source>
        <dbReference type="ARBA" id="ARBA00023235"/>
    </source>
</evidence>
<evidence type="ECO:0000256" key="5">
    <source>
        <dbReference type="ARBA" id="ARBA00022729"/>
    </source>
</evidence>
<dbReference type="PANTHER" id="PTHR47245:SF1">
    <property type="entry name" value="FOLDASE PROTEIN PRSA"/>
    <property type="match status" value="1"/>
</dbReference>
<dbReference type="STRING" id="371602.SAMN04487984_0696"/>
<evidence type="ECO:0000256" key="4">
    <source>
        <dbReference type="ARBA" id="ARBA00022475"/>
    </source>
</evidence>
<comment type="similarity">
    <text evidence="3 11">Belongs to the PrsA family.</text>
</comment>
<sequence length="328" mass="36730">MQFTKKLSLATLSLASIFALAGCDQFKGDSSTIAKGDGIEIKQEDFNAELKDKAGEQVIQQMVLSDIFEKELDGDKIKELKDQATQQTALLKEQYDDDDQFQTVLASSGFSSEKAYEKQLYLYSLMSEAISKNIDINDKELKKAYDDYQAPIEASHILVDDEDKAKDIIKQLDDGADFSKLAKDNSKDTTANNGGSLGEISKGQMVPEFEDAAFKLKEGEYTKEPVKTKYGYHVIKVTKKKDKGSFDDEKGQLKESLQQEKMQDQGTVNKIIKQLIDKYNVKINDDDLKDALNNFISENGSENKGGEINSNQQDNNNKSDENSEQDNN</sequence>
<feature type="domain" description="PpiC" evidence="14">
    <location>
        <begin position="149"/>
        <end position="239"/>
    </location>
</feature>
<evidence type="ECO:0000256" key="10">
    <source>
        <dbReference type="ARBA" id="ARBA00023288"/>
    </source>
</evidence>
<dbReference type="PROSITE" id="PS51257">
    <property type="entry name" value="PROKAR_LIPOPROTEIN"/>
    <property type="match status" value="1"/>
</dbReference>
<dbReference type="InterPro" id="IPR046357">
    <property type="entry name" value="PPIase_dom_sf"/>
</dbReference>
<evidence type="ECO:0000256" key="6">
    <source>
        <dbReference type="ARBA" id="ARBA00023110"/>
    </source>
</evidence>
<evidence type="ECO:0000313" key="16">
    <source>
        <dbReference type="Proteomes" id="UP000243884"/>
    </source>
</evidence>
<dbReference type="Proteomes" id="UP000243884">
    <property type="component" value="Unassembled WGS sequence"/>
</dbReference>
<organism evidence="15 16">
    <name type="scientific">Aerococcus suis</name>
    <dbReference type="NCBI Taxonomy" id="371602"/>
    <lineage>
        <taxon>Bacteria</taxon>
        <taxon>Bacillati</taxon>
        <taxon>Bacillota</taxon>
        <taxon>Bacilli</taxon>
        <taxon>Lactobacillales</taxon>
        <taxon>Aerococcaceae</taxon>
        <taxon>Aerococcus</taxon>
    </lineage>
</organism>
<dbReference type="InterPro" id="IPR050245">
    <property type="entry name" value="PrsA_foldase"/>
</dbReference>
<dbReference type="GO" id="GO:0006457">
    <property type="term" value="P:protein folding"/>
    <property type="evidence" value="ECO:0007669"/>
    <property type="project" value="UniProtKB-UniRule"/>
</dbReference>
<feature type="region of interest" description="Disordered" evidence="12">
    <location>
        <begin position="296"/>
        <end position="328"/>
    </location>
</feature>
<dbReference type="PROSITE" id="PS01096">
    <property type="entry name" value="PPIC_PPIASE_1"/>
    <property type="match status" value="1"/>
</dbReference>
<evidence type="ECO:0000256" key="1">
    <source>
        <dbReference type="ARBA" id="ARBA00000971"/>
    </source>
</evidence>
<dbReference type="SUPFAM" id="SSF109998">
    <property type="entry name" value="Triger factor/SurA peptide-binding domain-like"/>
    <property type="match status" value="1"/>
</dbReference>
<comment type="subcellular location">
    <subcellularLocation>
        <location evidence="2 11">Cell membrane</location>
        <topology evidence="2 11">Lipid-anchor</topology>
    </subcellularLocation>
</comment>
<keyword evidence="10 11" id="KW-0449">Lipoprotein</keyword>
<dbReference type="GO" id="GO:0005886">
    <property type="term" value="C:plasma membrane"/>
    <property type="evidence" value="ECO:0007669"/>
    <property type="project" value="UniProtKB-SubCell"/>
</dbReference>
<keyword evidence="4 11" id="KW-1003">Cell membrane</keyword>
<dbReference type="InterPro" id="IPR023059">
    <property type="entry name" value="Foldase_PrsA"/>
</dbReference>
<protein>
    <recommendedName>
        <fullName evidence="11">Foldase protein PrsA</fullName>
        <ecNumber evidence="11">5.2.1.8</ecNumber>
    </recommendedName>
</protein>
<dbReference type="AlphaFoldDB" id="A0A1W1YIG2"/>
<dbReference type="SUPFAM" id="SSF54534">
    <property type="entry name" value="FKBP-like"/>
    <property type="match status" value="1"/>
</dbReference>
<dbReference type="EMBL" id="FWXK01000003">
    <property type="protein sequence ID" value="SMC35896.1"/>
    <property type="molecule type" value="Genomic_DNA"/>
</dbReference>
<dbReference type="PROSITE" id="PS50198">
    <property type="entry name" value="PPIC_PPIASE_2"/>
    <property type="match status" value="1"/>
</dbReference>
<comment type="catalytic activity">
    <reaction evidence="1 11">
        <text>[protein]-peptidylproline (omega=180) = [protein]-peptidylproline (omega=0)</text>
        <dbReference type="Rhea" id="RHEA:16237"/>
        <dbReference type="Rhea" id="RHEA-COMP:10747"/>
        <dbReference type="Rhea" id="RHEA-COMP:10748"/>
        <dbReference type="ChEBI" id="CHEBI:83833"/>
        <dbReference type="ChEBI" id="CHEBI:83834"/>
        <dbReference type="EC" id="5.2.1.8"/>
    </reaction>
</comment>
<dbReference type="InterPro" id="IPR023058">
    <property type="entry name" value="PPIase_PpiC_CS"/>
</dbReference>
<evidence type="ECO:0000256" key="12">
    <source>
        <dbReference type="SAM" id="MobiDB-lite"/>
    </source>
</evidence>
<name>A0A1W1YIG2_9LACT</name>
<accession>A0A1W1YIG2</accession>
<keyword evidence="5 11" id="KW-0732">Signal</keyword>
<comment type="function">
    <text evidence="11">Plays a major role in protein secretion by helping the post-translocational extracellular folding of several secreted proteins.</text>
</comment>
<evidence type="ECO:0000256" key="8">
    <source>
        <dbReference type="ARBA" id="ARBA00023139"/>
    </source>
</evidence>
<evidence type="ECO:0000256" key="13">
    <source>
        <dbReference type="SAM" id="SignalP"/>
    </source>
</evidence>
<keyword evidence="7 11" id="KW-0472">Membrane</keyword>
<keyword evidence="6 11" id="KW-0697">Rotamase</keyword>
<evidence type="ECO:0000256" key="7">
    <source>
        <dbReference type="ARBA" id="ARBA00023136"/>
    </source>
</evidence>
<keyword evidence="16" id="KW-1185">Reference proteome</keyword>
<dbReference type="Pfam" id="PF13616">
    <property type="entry name" value="Rotamase_3"/>
    <property type="match status" value="1"/>
</dbReference>
<dbReference type="PANTHER" id="PTHR47245">
    <property type="entry name" value="PEPTIDYLPROLYL ISOMERASE"/>
    <property type="match status" value="1"/>
</dbReference>
<dbReference type="EC" id="5.2.1.8" evidence="11"/>
<keyword evidence="8 11" id="KW-0564">Palmitate</keyword>
<evidence type="ECO:0000256" key="2">
    <source>
        <dbReference type="ARBA" id="ARBA00004193"/>
    </source>
</evidence>
<dbReference type="InterPro" id="IPR000297">
    <property type="entry name" value="PPIase_PpiC"/>
</dbReference>
<keyword evidence="9 11" id="KW-0413">Isomerase</keyword>
<dbReference type="InterPro" id="IPR027304">
    <property type="entry name" value="Trigger_fact/SurA_dom_sf"/>
</dbReference>
<feature type="chain" id="PRO_5038858848" description="Foldase protein PrsA" evidence="13">
    <location>
        <begin position="22"/>
        <end position="328"/>
    </location>
</feature>
<evidence type="ECO:0000313" key="15">
    <source>
        <dbReference type="EMBL" id="SMC35896.1"/>
    </source>
</evidence>
<dbReference type="HAMAP" id="MF_01145">
    <property type="entry name" value="Foldase_PrsA"/>
    <property type="match status" value="1"/>
</dbReference>
<proteinExistence type="inferred from homology"/>
<feature type="region of interest" description="Disordered" evidence="12">
    <location>
        <begin position="182"/>
        <end position="202"/>
    </location>
</feature>
<dbReference type="RefSeq" id="WP_084098558.1">
    <property type="nucleotide sequence ID" value="NZ_FWXK01000003.1"/>
</dbReference>